<dbReference type="GO" id="GO:0016740">
    <property type="term" value="F:transferase activity"/>
    <property type="evidence" value="ECO:0007669"/>
    <property type="project" value="UniProtKB-KW"/>
</dbReference>
<gene>
    <name evidence="3" type="ORF">GA0070621_1592</name>
</gene>
<dbReference type="PANTHER" id="PTHR36174:SF1">
    <property type="entry name" value="LIPID II:GLYCINE GLYCYLTRANSFERASE"/>
    <property type="match status" value="1"/>
</dbReference>
<keyword evidence="3" id="KW-0808">Transferase</keyword>
<dbReference type="InterPro" id="IPR016181">
    <property type="entry name" value="Acyl_CoA_acyltransferase"/>
</dbReference>
<organism evidence="3 4">
    <name type="scientific">Micromonospora narathiwatensis</name>
    <dbReference type="NCBI Taxonomy" id="299146"/>
    <lineage>
        <taxon>Bacteria</taxon>
        <taxon>Bacillati</taxon>
        <taxon>Actinomycetota</taxon>
        <taxon>Actinomycetes</taxon>
        <taxon>Micromonosporales</taxon>
        <taxon>Micromonosporaceae</taxon>
        <taxon>Micromonospora</taxon>
    </lineage>
</organism>
<protein>
    <submittedName>
        <fullName evidence="3">Acetyltransferase (GNAT) domain-containing protein</fullName>
    </submittedName>
</protein>
<keyword evidence="4" id="KW-1185">Reference proteome</keyword>
<dbReference type="InterPro" id="IPR050644">
    <property type="entry name" value="PG_Glycine_Bridge_Synth"/>
</dbReference>
<dbReference type="AlphaFoldDB" id="A0A1A8ZFS5"/>
<proteinExistence type="predicted"/>
<evidence type="ECO:0000313" key="4">
    <source>
        <dbReference type="Proteomes" id="UP000198765"/>
    </source>
</evidence>
<evidence type="ECO:0000256" key="1">
    <source>
        <dbReference type="SAM" id="MobiDB-lite"/>
    </source>
</evidence>
<dbReference type="EMBL" id="LT594324">
    <property type="protein sequence ID" value="SBT42721.1"/>
    <property type="molecule type" value="Genomic_DNA"/>
</dbReference>
<sequence>MNAGTVLDRRLKAAPDDPRPLRVTSPAPADAWERVLASAPNALPSQTPTWLRCVCAVEGYADVSRLYETADGRRIVLPLVRRPGLGPILATDFGLPVGWGPGGLVCEGGELRPEDVRMVVTDLARRPVLSTLVRPDPAAAGTWEAAVPASVLREKRMTQTVFLDGGFDKVWRERFRSDTRNRIRRAERAGVLVEWDDTGRLVPVFHQLYGESVDRWARRDRLPVPLARRLAARREPHRKLRTVAEMLGSRCRIYAAYHEGRPVAAIVVLFGATTAMYWRGAMLEKLAGPVYANYLLHKTAIADAIEAGCAAYNMGDSARVSSLELFKSRFGAVSQDYACYRIERVPITPLVQRARGGVRRILALRPVRSSA</sequence>
<reference evidence="3 4" key="1">
    <citation type="submission" date="2016-06" db="EMBL/GenBank/DDBJ databases">
        <authorList>
            <person name="Kjaerup R.B."/>
            <person name="Dalgaard T.S."/>
            <person name="Juul-Madsen H.R."/>
        </authorList>
    </citation>
    <scope>NUCLEOTIDE SEQUENCE [LARGE SCALE GENOMIC DNA]</scope>
    <source>
        <strain evidence="3 4">DSM 45248</strain>
    </source>
</reference>
<accession>A0A1A8ZFS5</accession>
<evidence type="ECO:0000259" key="2">
    <source>
        <dbReference type="Pfam" id="PF13480"/>
    </source>
</evidence>
<dbReference type="PATRIC" id="fig|299146.4.peg.1639"/>
<dbReference type="PANTHER" id="PTHR36174">
    <property type="entry name" value="LIPID II:GLYCINE GLYCYLTRANSFERASE"/>
    <property type="match status" value="1"/>
</dbReference>
<feature type="region of interest" description="Disordered" evidence="1">
    <location>
        <begin position="1"/>
        <end position="23"/>
    </location>
</feature>
<name>A0A1A8ZFS5_9ACTN</name>
<dbReference type="RefSeq" id="WP_091192712.1">
    <property type="nucleotide sequence ID" value="NZ_LT594324.1"/>
</dbReference>
<feature type="compositionally biased region" description="Basic and acidic residues" evidence="1">
    <location>
        <begin position="7"/>
        <end position="20"/>
    </location>
</feature>
<dbReference type="Gene3D" id="3.40.630.30">
    <property type="match status" value="1"/>
</dbReference>
<evidence type="ECO:0000313" key="3">
    <source>
        <dbReference type="EMBL" id="SBT42721.1"/>
    </source>
</evidence>
<dbReference type="Proteomes" id="UP000198765">
    <property type="component" value="Chromosome I"/>
</dbReference>
<dbReference type="SUPFAM" id="SSF55729">
    <property type="entry name" value="Acyl-CoA N-acyltransferases (Nat)"/>
    <property type="match status" value="1"/>
</dbReference>
<feature type="domain" description="BioF2-like acetyltransferase" evidence="2">
    <location>
        <begin position="174"/>
        <end position="316"/>
    </location>
</feature>
<dbReference type="Pfam" id="PF13480">
    <property type="entry name" value="Acetyltransf_6"/>
    <property type="match status" value="1"/>
</dbReference>
<dbReference type="OrthoDB" id="8109875at2"/>
<dbReference type="InterPro" id="IPR038740">
    <property type="entry name" value="BioF2-like_GNAT_dom"/>
</dbReference>